<accession>A0A5P8E3S8</accession>
<dbReference type="Pfam" id="PF13481">
    <property type="entry name" value="AAA_25"/>
    <property type="match status" value="1"/>
</dbReference>
<proteinExistence type="predicted"/>
<dbReference type="GO" id="GO:0009236">
    <property type="term" value="P:cobalamin biosynthetic process"/>
    <property type="evidence" value="ECO:0007669"/>
    <property type="project" value="UniProtKB-UniPathway"/>
</dbReference>
<dbReference type="KEGG" id="alq:C7Y71_000040"/>
<organism evidence="1 2">
    <name type="scientific">Pseudoprevotella muciniphila</name>
    <dbReference type="NCBI Taxonomy" id="2133944"/>
    <lineage>
        <taxon>Bacteria</taxon>
        <taxon>Pseudomonadati</taxon>
        <taxon>Bacteroidota</taxon>
        <taxon>Bacteroidia</taxon>
        <taxon>Bacteroidales</taxon>
        <taxon>Prevotellaceae</taxon>
        <taxon>Pseudoprevotella</taxon>
    </lineage>
</organism>
<evidence type="ECO:0000313" key="1">
    <source>
        <dbReference type="EMBL" id="QFQ11550.1"/>
    </source>
</evidence>
<dbReference type="SUPFAM" id="SSF52540">
    <property type="entry name" value="P-loop containing nucleoside triphosphate hydrolases"/>
    <property type="match status" value="1"/>
</dbReference>
<keyword evidence="2" id="KW-1185">Reference proteome</keyword>
<evidence type="ECO:0000313" key="2">
    <source>
        <dbReference type="Proteomes" id="UP000249375"/>
    </source>
</evidence>
<name>A0A5P8E3S8_9BACT</name>
<dbReference type="AlphaFoldDB" id="A0A5P8E3S8"/>
<dbReference type="EMBL" id="CP033459">
    <property type="protein sequence ID" value="QFQ11550.1"/>
    <property type="molecule type" value="Genomic_DNA"/>
</dbReference>
<dbReference type="Gene3D" id="3.40.50.300">
    <property type="entry name" value="P-loop containing nucleotide triphosphate hydrolases"/>
    <property type="match status" value="1"/>
</dbReference>
<reference evidence="1 2" key="1">
    <citation type="submission" date="2018-11" db="EMBL/GenBank/DDBJ databases">
        <authorList>
            <person name="Na S.W."/>
            <person name="Baik M."/>
        </authorList>
    </citation>
    <scope>NUCLEOTIDE SEQUENCE [LARGE SCALE GENOMIC DNA]</scope>
    <source>
        <strain evidence="1 2">E39</strain>
    </source>
</reference>
<dbReference type="UniPathway" id="UPA00148">
    <property type="reaction ID" value="UER00236"/>
</dbReference>
<gene>
    <name evidence="1" type="ORF">C7Y71_000040</name>
</gene>
<protein>
    <submittedName>
        <fullName evidence="1">AAA family ATPase</fullName>
    </submittedName>
</protein>
<dbReference type="RefSeq" id="WP_111899444.1">
    <property type="nucleotide sequence ID" value="NZ_CP033459.1"/>
</dbReference>
<sequence length="206" mass="23665">MKRAYSPKEIAKRTYKTLPFGGKWAAAFGSPEENSTWFISGASASGKSSFVMQLAYELTHYGQVLYLSYEEGLNQSFQERMLRFDLDKKQGWFRVVTSDTVEDLTERLKRRHSAKFIIVDSFQDAGWEWPETKVLLETFPKKSFIFISQEAKGQPLGKPAVRLRYRAGVKVRVVGFRAYCQGRFNPDAGNSFVVWEEGVLRTTNNF</sequence>
<dbReference type="OrthoDB" id="796468at2"/>
<dbReference type="Proteomes" id="UP000249375">
    <property type="component" value="Chromosome"/>
</dbReference>
<dbReference type="InterPro" id="IPR027417">
    <property type="entry name" value="P-loop_NTPase"/>
</dbReference>